<dbReference type="Proteomes" id="UP000192223">
    <property type="component" value="Unplaced"/>
</dbReference>
<name>A0A1W4WZ73_AGRPL</name>
<feature type="region of interest" description="Disordered" evidence="1">
    <location>
        <begin position="43"/>
        <end position="96"/>
    </location>
</feature>
<dbReference type="GeneID" id="108737162"/>
<evidence type="ECO:0000256" key="1">
    <source>
        <dbReference type="SAM" id="MobiDB-lite"/>
    </source>
</evidence>
<keyword evidence="2" id="KW-1185">Reference proteome</keyword>
<gene>
    <name evidence="3" type="primary">LOC108737162</name>
</gene>
<feature type="compositionally biased region" description="Basic residues" evidence="1">
    <location>
        <begin position="52"/>
        <end position="72"/>
    </location>
</feature>
<proteinExistence type="predicted"/>
<evidence type="ECO:0000313" key="3">
    <source>
        <dbReference type="RefSeq" id="XP_018325365.1"/>
    </source>
</evidence>
<sequence>MDRQNKWLPAKDVPFWGAVEWNRLPFSERRIYYKMARCASKSTLEKYPDTRRHNKKIKKKKTRKKTRRRKRRRDECNSDDSLTISVSSSENDSSRSARIFDSVETVPIYDL</sequence>
<organism evidence="2 3">
    <name type="scientific">Agrilus planipennis</name>
    <name type="common">Emerald ash borer</name>
    <name type="synonym">Agrilus marcopoli</name>
    <dbReference type="NCBI Taxonomy" id="224129"/>
    <lineage>
        <taxon>Eukaryota</taxon>
        <taxon>Metazoa</taxon>
        <taxon>Ecdysozoa</taxon>
        <taxon>Arthropoda</taxon>
        <taxon>Hexapoda</taxon>
        <taxon>Insecta</taxon>
        <taxon>Pterygota</taxon>
        <taxon>Neoptera</taxon>
        <taxon>Endopterygota</taxon>
        <taxon>Coleoptera</taxon>
        <taxon>Polyphaga</taxon>
        <taxon>Elateriformia</taxon>
        <taxon>Buprestoidea</taxon>
        <taxon>Buprestidae</taxon>
        <taxon>Agrilinae</taxon>
        <taxon>Agrilus</taxon>
    </lineage>
</organism>
<evidence type="ECO:0000313" key="2">
    <source>
        <dbReference type="Proteomes" id="UP000192223"/>
    </source>
</evidence>
<accession>A0A1W4WZ73</accession>
<dbReference type="InParanoid" id="A0A1W4WZ73"/>
<dbReference type="KEGG" id="apln:108737162"/>
<dbReference type="AlphaFoldDB" id="A0A1W4WZ73"/>
<reference evidence="3" key="1">
    <citation type="submission" date="2025-08" db="UniProtKB">
        <authorList>
            <consortium name="RefSeq"/>
        </authorList>
    </citation>
    <scope>IDENTIFICATION</scope>
    <source>
        <tissue evidence="3">Entire body</tissue>
    </source>
</reference>
<protein>
    <submittedName>
        <fullName evidence="3">Uncharacterized protein LOC108737162</fullName>
    </submittedName>
</protein>
<feature type="compositionally biased region" description="Low complexity" evidence="1">
    <location>
        <begin position="79"/>
        <end position="96"/>
    </location>
</feature>
<dbReference type="RefSeq" id="XP_018325365.1">
    <property type="nucleotide sequence ID" value="XM_018469863.1"/>
</dbReference>